<dbReference type="Pfam" id="PF22613">
    <property type="entry name" value="Transketolase_C_1"/>
    <property type="match status" value="1"/>
</dbReference>
<gene>
    <name evidence="11" type="ORF">TRIADDRAFT_62822</name>
</gene>
<dbReference type="CDD" id="cd07033">
    <property type="entry name" value="TPP_PYR_DXS_TK_like"/>
    <property type="match status" value="1"/>
</dbReference>
<evidence type="ECO:0000256" key="7">
    <source>
        <dbReference type="ARBA" id="ARBA00022842"/>
    </source>
</evidence>
<evidence type="ECO:0000256" key="6">
    <source>
        <dbReference type="ARBA" id="ARBA00022723"/>
    </source>
</evidence>
<dbReference type="GO" id="GO:0046872">
    <property type="term" value="F:metal ion binding"/>
    <property type="evidence" value="ECO:0007669"/>
    <property type="project" value="UniProtKB-KW"/>
</dbReference>
<feature type="domain" description="Transketolase-like pyrimidine-binding" evidence="10">
    <location>
        <begin position="18"/>
        <end position="189"/>
    </location>
</feature>
<evidence type="ECO:0000256" key="9">
    <source>
        <dbReference type="ARBA" id="ARBA00049473"/>
    </source>
</evidence>
<dbReference type="Gene3D" id="3.40.50.920">
    <property type="match status" value="1"/>
</dbReference>
<dbReference type="InParanoid" id="B3SEZ9"/>
<dbReference type="AlphaFoldDB" id="B3SEZ9"/>
<dbReference type="eggNOG" id="KOG0523">
    <property type="taxonomic scope" value="Eukaryota"/>
</dbReference>
<evidence type="ECO:0000256" key="5">
    <source>
        <dbReference type="ARBA" id="ARBA00022679"/>
    </source>
</evidence>
<evidence type="ECO:0000313" key="12">
    <source>
        <dbReference type="Proteomes" id="UP000009022"/>
    </source>
</evidence>
<comment type="similarity">
    <text evidence="3">Belongs to the transketolase family.</text>
</comment>
<organism evidence="11 12">
    <name type="scientific">Trichoplax adhaerens</name>
    <name type="common">Trichoplax reptans</name>
    <dbReference type="NCBI Taxonomy" id="10228"/>
    <lineage>
        <taxon>Eukaryota</taxon>
        <taxon>Metazoa</taxon>
        <taxon>Placozoa</taxon>
        <taxon>Uniplacotomia</taxon>
        <taxon>Trichoplacea</taxon>
        <taxon>Trichoplacidae</taxon>
        <taxon>Trichoplax</taxon>
    </lineage>
</organism>
<dbReference type="InterPro" id="IPR020826">
    <property type="entry name" value="Transketolase_BS"/>
</dbReference>
<dbReference type="HOGENOM" id="CLU_009227_2_1_1"/>
<keyword evidence="12" id="KW-1185">Reference proteome</keyword>
<evidence type="ECO:0000259" key="10">
    <source>
        <dbReference type="SMART" id="SM00861"/>
    </source>
</evidence>
<evidence type="ECO:0000256" key="8">
    <source>
        <dbReference type="ARBA" id="ARBA00023052"/>
    </source>
</evidence>
<evidence type="ECO:0000256" key="1">
    <source>
        <dbReference type="ARBA" id="ARBA00001946"/>
    </source>
</evidence>
<dbReference type="Gene3D" id="3.40.50.970">
    <property type="match status" value="1"/>
</dbReference>
<dbReference type="PANTHER" id="PTHR43522">
    <property type="entry name" value="TRANSKETOLASE"/>
    <property type="match status" value="1"/>
</dbReference>
<comment type="cofactor">
    <cofactor evidence="2">
        <name>thiamine diphosphate</name>
        <dbReference type="ChEBI" id="CHEBI:58937"/>
    </cofactor>
</comment>
<evidence type="ECO:0000256" key="2">
    <source>
        <dbReference type="ARBA" id="ARBA00001964"/>
    </source>
</evidence>
<proteinExistence type="inferred from homology"/>
<dbReference type="PANTHER" id="PTHR43522:SF2">
    <property type="entry name" value="TRANSKETOLASE 1-RELATED"/>
    <property type="match status" value="1"/>
</dbReference>
<reference evidence="11 12" key="1">
    <citation type="journal article" date="2008" name="Nature">
        <title>The Trichoplax genome and the nature of placozoans.</title>
        <authorList>
            <person name="Srivastava M."/>
            <person name="Begovic E."/>
            <person name="Chapman J."/>
            <person name="Putnam N.H."/>
            <person name="Hellsten U."/>
            <person name="Kawashima T."/>
            <person name="Kuo A."/>
            <person name="Mitros T."/>
            <person name="Salamov A."/>
            <person name="Carpenter M.L."/>
            <person name="Signorovitch A.Y."/>
            <person name="Moreno M.A."/>
            <person name="Kamm K."/>
            <person name="Grimwood J."/>
            <person name="Schmutz J."/>
            <person name="Shapiro H."/>
            <person name="Grigoriev I.V."/>
            <person name="Buss L.W."/>
            <person name="Schierwater B."/>
            <person name="Dellaporta S.L."/>
            <person name="Rokhsar D.S."/>
        </authorList>
    </citation>
    <scope>NUCLEOTIDE SEQUENCE [LARGE SCALE GENOMIC DNA]</scope>
    <source>
        <strain evidence="11 12">Grell-BS-1999</strain>
    </source>
</reference>
<dbReference type="OMA" id="XTELELM"/>
<evidence type="ECO:0000256" key="4">
    <source>
        <dbReference type="ARBA" id="ARBA00013152"/>
    </source>
</evidence>
<dbReference type="EMBL" id="DS985753">
    <property type="protein sequence ID" value="EDV18695.1"/>
    <property type="molecule type" value="Genomic_DNA"/>
</dbReference>
<accession>B3SEZ9</accession>
<dbReference type="InterPro" id="IPR055152">
    <property type="entry name" value="Transketolase-like_C_2"/>
</dbReference>
<dbReference type="PhylomeDB" id="B3SEZ9"/>
<dbReference type="SUPFAM" id="SSF52922">
    <property type="entry name" value="TK C-terminal domain-like"/>
    <property type="match status" value="1"/>
</dbReference>
<dbReference type="STRING" id="10228.B3SEZ9"/>
<dbReference type="PROSITE" id="PS00802">
    <property type="entry name" value="TRANSKETOLASE_2"/>
    <property type="match status" value="1"/>
</dbReference>
<protein>
    <recommendedName>
        <fullName evidence="4">transketolase</fullName>
        <ecNumber evidence="4">2.2.1.1</ecNumber>
    </recommendedName>
</protein>
<dbReference type="OrthoDB" id="418758at2759"/>
<evidence type="ECO:0000256" key="3">
    <source>
        <dbReference type="ARBA" id="ARBA00007131"/>
    </source>
</evidence>
<comment type="cofactor">
    <cofactor evidence="1">
        <name>Mg(2+)</name>
        <dbReference type="ChEBI" id="CHEBI:18420"/>
    </cofactor>
</comment>
<keyword evidence="7" id="KW-0460">Magnesium</keyword>
<evidence type="ECO:0000313" key="11">
    <source>
        <dbReference type="EMBL" id="EDV18695.1"/>
    </source>
</evidence>
<dbReference type="InterPro" id="IPR033247">
    <property type="entry name" value="Transketolase_fam"/>
</dbReference>
<dbReference type="SUPFAM" id="SSF52518">
    <property type="entry name" value="Thiamin diphosphate-binding fold (THDP-binding)"/>
    <property type="match status" value="1"/>
</dbReference>
<dbReference type="Pfam" id="PF02779">
    <property type="entry name" value="Transket_pyr"/>
    <property type="match status" value="1"/>
</dbReference>
<dbReference type="GO" id="GO:0004802">
    <property type="term" value="F:transketolase activity"/>
    <property type="evidence" value="ECO:0007669"/>
    <property type="project" value="UniProtKB-EC"/>
</dbReference>
<dbReference type="EC" id="2.2.1.1" evidence="4"/>
<dbReference type="FunFam" id="3.40.50.970:FF:000003">
    <property type="entry name" value="Transketolase"/>
    <property type="match status" value="1"/>
</dbReference>
<comment type="catalytic activity">
    <reaction evidence="9">
        <text>D-sedoheptulose 7-phosphate + D-glyceraldehyde 3-phosphate = aldehydo-D-ribose 5-phosphate + D-xylulose 5-phosphate</text>
        <dbReference type="Rhea" id="RHEA:10508"/>
        <dbReference type="ChEBI" id="CHEBI:57483"/>
        <dbReference type="ChEBI" id="CHEBI:57737"/>
        <dbReference type="ChEBI" id="CHEBI:58273"/>
        <dbReference type="ChEBI" id="CHEBI:59776"/>
        <dbReference type="EC" id="2.2.1.1"/>
    </reaction>
</comment>
<dbReference type="KEGG" id="tad:TRIADDRAFT_62822"/>
<keyword evidence="6" id="KW-0479">Metal-binding</keyword>
<keyword evidence="8" id="KW-0786">Thiamine pyrophosphate</keyword>
<keyword evidence="5" id="KW-0808">Transferase</keyword>
<dbReference type="Proteomes" id="UP000009022">
    <property type="component" value="Unassembled WGS sequence"/>
</dbReference>
<dbReference type="SMART" id="SM00861">
    <property type="entry name" value="Transket_pyr"/>
    <property type="match status" value="1"/>
</dbReference>
<name>B3SEZ9_TRIAD</name>
<dbReference type="InterPro" id="IPR029061">
    <property type="entry name" value="THDP-binding"/>
</dbReference>
<dbReference type="InterPro" id="IPR009014">
    <property type="entry name" value="Transketo_C/PFOR_II"/>
</dbReference>
<dbReference type="InterPro" id="IPR005475">
    <property type="entry name" value="Transketolase-like_Pyr-bd"/>
</dbReference>
<sequence>MSDIKKFKKELDTFHNSEATRKSSNKIINVICAKSDNYIGGSADLSGSNGTKCNNHKIISKEDFTGNYIHYGVREHAMVAIMNGINIHDKFKSFGGTFLVFSDYLRPSIRLASLMKLPIILVFTHDSIGVGEDGPTHQPVEHLSSLRAIPNLNVFRPADAIETSECWELMIKQTDTTSAICLSRQNLPQLRNKININNVKNLVGFGAYILYQSREANSISIFASGSELSIAMDVAKNLEKKQIGCKVISVPCQEIFWEQSLEYQMAILCNNTLKIAIEAGNDQSWSKFIGPHGAFFGVENFGKSGKNSDVYSHFGLTVEKITKKILKIINPAN</sequence>